<dbReference type="InterPro" id="IPR012341">
    <property type="entry name" value="6hp_glycosidase-like_sf"/>
</dbReference>
<protein>
    <submittedName>
        <fullName evidence="3">GH15 family glucan-1,4-alpha-glucosidase</fullName>
    </submittedName>
</protein>
<dbReference type="Gene3D" id="1.50.10.10">
    <property type="match status" value="1"/>
</dbReference>
<sequence>MAADEHAYPDIADHGLIGDLQSVALVSTTGSIDWFCAPRFDSPAVFSSLLDREKGGFFRLGAEDEGMRVRQMYFPQTAVLITRFLCPSGVGEVIDFMPVADEPTIATDNRVVLRGIRVVRGELDFRIECRPRFEFGRRHHTASVADGGVAFEGDGVRASLSGLTADELAGVDLSAGDVDATITVAAGDLRLFVFQTAPEPGAEPLSTDTGQAVFRETVAFWRDWLQRSTYSGRWREAVERSAMVLKLLQYAPSGGLVAAPTAALPEQLGGVRNWDYRYTWIRDGSFSVFSLLALGYTEEAIAFALWVADRVAEQAGEGSGPLKIMYRIDGSSDLQERELEEFEGYAGSRPVNIGNGAADQLQLDIYGEAFDALYATEHYRPIGHPGWSTLCGILDWLGANWDQPDEGVWETRGGRKDFTYGRIMCWVAFDRAIAIARERGLPAPLEAWLQARDAIYEQVFTRCWNPDRQAFVQYPGTDVVDAITLLMPLVGMISPQDPMWLSTLDAITEELVTDSLVYRYNPAASPDGLPGAEGTFSLCSFFYVNALTDAGRIDDAQYAFEKMLTYGNHLGLFAEEIDPTGLQLGNFPQAFTHLALIRAAITLDAALDRPRMRETPARPASGPRRR</sequence>
<dbReference type="Pfam" id="PF19291">
    <property type="entry name" value="TREH_N"/>
    <property type="match status" value="1"/>
</dbReference>
<dbReference type="GO" id="GO:0004553">
    <property type="term" value="F:hydrolase activity, hydrolyzing O-glycosyl compounds"/>
    <property type="evidence" value="ECO:0007669"/>
    <property type="project" value="TreeGrafter"/>
</dbReference>
<gene>
    <name evidence="3" type="ORF">BJ963_000605</name>
</gene>
<name>A0A852SVI3_9MICO</name>
<organism evidence="3 4">
    <name type="scientific">Leifsonia soli</name>
    <dbReference type="NCBI Taxonomy" id="582665"/>
    <lineage>
        <taxon>Bacteria</taxon>
        <taxon>Bacillati</taxon>
        <taxon>Actinomycetota</taxon>
        <taxon>Actinomycetes</taxon>
        <taxon>Micrococcales</taxon>
        <taxon>Microbacteriaceae</taxon>
        <taxon>Leifsonia</taxon>
    </lineage>
</organism>
<dbReference type="AlphaFoldDB" id="A0A852SVI3"/>
<dbReference type="InterPro" id="IPR008928">
    <property type="entry name" value="6-hairpin_glycosidase_sf"/>
</dbReference>
<dbReference type="SUPFAM" id="SSF48208">
    <property type="entry name" value="Six-hairpin glycosidases"/>
    <property type="match status" value="1"/>
</dbReference>
<dbReference type="PANTHER" id="PTHR31616:SF0">
    <property type="entry name" value="GLUCAN 1,4-ALPHA-GLUCOSIDASE"/>
    <property type="match status" value="1"/>
</dbReference>
<feature type="domain" description="Trehalase-like N-terminal" evidence="2">
    <location>
        <begin position="9"/>
        <end position="153"/>
    </location>
</feature>
<comment type="caution">
    <text evidence="3">The sequence shown here is derived from an EMBL/GenBank/DDBJ whole genome shotgun (WGS) entry which is preliminary data.</text>
</comment>
<evidence type="ECO:0000259" key="1">
    <source>
        <dbReference type="Pfam" id="PF00723"/>
    </source>
</evidence>
<evidence type="ECO:0000313" key="3">
    <source>
        <dbReference type="EMBL" id="NYD73086.1"/>
    </source>
</evidence>
<evidence type="ECO:0000259" key="2">
    <source>
        <dbReference type="Pfam" id="PF19291"/>
    </source>
</evidence>
<dbReference type="RefSeq" id="WP_179454535.1">
    <property type="nucleotide sequence ID" value="NZ_BAAAPX010000001.1"/>
</dbReference>
<dbReference type="EMBL" id="JACCBJ010000001">
    <property type="protein sequence ID" value="NYD73086.1"/>
    <property type="molecule type" value="Genomic_DNA"/>
</dbReference>
<dbReference type="GO" id="GO:0005975">
    <property type="term" value="P:carbohydrate metabolic process"/>
    <property type="evidence" value="ECO:0007669"/>
    <property type="project" value="InterPro"/>
</dbReference>
<dbReference type="InterPro" id="IPR011613">
    <property type="entry name" value="GH15-like"/>
</dbReference>
<dbReference type="InterPro" id="IPR045582">
    <property type="entry name" value="Trehalase-like_N"/>
</dbReference>
<evidence type="ECO:0000313" key="4">
    <source>
        <dbReference type="Proteomes" id="UP000589620"/>
    </source>
</evidence>
<dbReference type="Pfam" id="PF00723">
    <property type="entry name" value="Glyco_hydro_15"/>
    <property type="match status" value="1"/>
</dbReference>
<accession>A0A852SVI3</accession>
<reference evidence="3 4" key="1">
    <citation type="submission" date="2020-07" db="EMBL/GenBank/DDBJ databases">
        <title>Sequencing the genomes of 1000 actinobacteria strains.</title>
        <authorList>
            <person name="Klenk H.-P."/>
        </authorList>
    </citation>
    <scope>NUCLEOTIDE SEQUENCE [LARGE SCALE GENOMIC DNA]</scope>
    <source>
        <strain evidence="3 4">DSM 23871</strain>
    </source>
</reference>
<proteinExistence type="predicted"/>
<dbReference type="PANTHER" id="PTHR31616">
    <property type="entry name" value="TREHALASE"/>
    <property type="match status" value="1"/>
</dbReference>
<dbReference type="Proteomes" id="UP000589620">
    <property type="component" value="Unassembled WGS sequence"/>
</dbReference>
<keyword evidence="4" id="KW-1185">Reference proteome</keyword>
<feature type="domain" description="GH15-like" evidence="1">
    <location>
        <begin position="235"/>
        <end position="600"/>
    </location>
</feature>